<reference evidence="4" key="1">
    <citation type="submission" date="2018-05" db="EMBL/GenBank/DDBJ databases">
        <authorList>
            <person name="Lanie J.A."/>
            <person name="Ng W.-L."/>
            <person name="Kazmierczak K.M."/>
            <person name="Andrzejewski T.M."/>
            <person name="Davidsen T.M."/>
            <person name="Wayne K.J."/>
            <person name="Tettelin H."/>
            <person name="Glass J.I."/>
            <person name="Rusch D."/>
            <person name="Podicherti R."/>
            <person name="Tsui H.-C.T."/>
            <person name="Winkler M.E."/>
        </authorList>
    </citation>
    <scope>NUCLEOTIDE SEQUENCE</scope>
</reference>
<dbReference type="InterPro" id="IPR024361">
    <property type="entry name" value="BACON"/>
</dbReference>
<dbReference type="InterPro" id="IPR012334">
    <property type="entry name" value="Pectin_lyas_fold"/>
</dbReference>
<dbReference type="SMART" id="SM00710">
    <property type="entry name" value="PbH1"/>
    <property type="match status" value="5"/>
</dbReference>
<dbReference type="InterPro" id="IPR006626">
    <property type="entry name" value="PbH1"/>
</dbReference>
<accession>A0A382A1M8</accession>
<sequence length="778" mass="83116">MKRLIVSLIFFVTIPFTYAQQTYVPDDNFEQALIDAGYDDVLDDYVVTDSINSVTSLDVSNDSISDLTGIGDFIALTELVCNNNQLTILDVGANTALTYLYCGYNNLTSLGVNNNTALTNLYCHQNQLTNLDVTDNVNLTRLNTYGNALDTLDVSNNVDLTYLTCVGLQSSNLDVSNNIALSTLNCHTSQLTSLDVSNNTDLTYLNCRANQLDSLDVSNNTVLTDLRCQSNGLTYLNMKNGVTDALTYFRAEGNSLTCIETLDPDYATENWTYENGNIDEGVFFSENCTALISVSPSELSEQLFEGDSSTQVLTISNDGSIDLEWNIGSFGRDGDVVLYEGIEYYLDGSGGICEDGYELAPQSILDSIASDFIGLTYYSTVSNNCCIVHRDQDEEGQDWGMGASNQCDEGDDCNSADPWNCGPMLDGAGCTNAMNMNSNQLTLCMSSQPVDVSWLSTSPNSGTISAGQSEDITVTFNATAMDGGSYSASISITSNDTADAVINVPVSLDVTMISMYYVTPTGSDSTGNGTYENPFATIQKGIDAASSGDTVSVAAGTYVENINYNGKNIAVLGENRETTIIDGNETASVVVFNGWEDNTAHLSGFTLTNGLPTGAWPASRGGGINCQQASPTLSNLLITGNSSTAGGGGIYLYSGSDAKITDVIIKENIGGWGGGGMYIEGSDAELTNVHIHSNDDGGVKLQNADVSFNYVTISDNESYGMHIEYSEPTFNHVTIVNNDTYGVGLYSTWSHPVFTNSIIANNGTQVTTNQSTGPYGIS</sequence>
<keyword evidence="1" id="KW-0433">Leucine-rich repeat</keyword>
<dbReference type="InterPro" id="IPR052574">
    <property type="entry name" value="CDIRP"/>
</dbReference>
<dbReference type="PANTHER" id="PTHR47566:SF1">
    <property type="entry name" value="PROTEIN NUD1"/>
    <property type="match status" value="1"/>
</dbReference>
<evidence type="ECO:0000313" key="4">
    <source>
        <dbReference type="EMBL" id="SVA95410.1"/>
    </source>
</evidence>
<dbReference type="Gene3D" id="2.160.20.10">
    <property type="entry name" value="Single-stranded right-handed beta-helix, Pectin lyase-like"/>
    <property type="match status" value="2"/>
</dbReference>
<proteinExistence type="predicted"/>
<protein>
    <recommendedName>
        <fullName evidence="3">BACON domain-containing protein</fullName>
    </recommendedName>
</protein>
<dbReference type="AlphaFoldDB" id="A0A382A1M8"/>
<dbReference type="InterPro" id="IPR032675">
    <property type="entry name" value="LRR_dom_sf"/>
</dbReference>
<evidence type="ECO:0000259" key="3">
    <source>
        <dbReference type="Pfam" id="PF19190"/>
    </source>
</evidence>
<dbReference type="Pfam" id="PF19190">
    <property type="entry name" value="BACON_2"/>
    <property type="match status" value="1"/>
</dbReference>
<dbReference type="Gene3D" id="2.60.40.10">
    <property type="entry name" value="Immunoglobulins"/>
    <property type="match status" value="1"/>
</dbReference>
<organism evidence="4">
    <name type="scientific">marine metagenome</name>
    <dbReference type="NCBI Taxonomy" id="408172"/>
    <lineage>
        <taxon>unclassified sequences</taxon>
        <taxon>metagenomes</taxon>
        <taxon>ecological metagenomes</taxon>
    </lineage>
</organism>
<dbReference type="SUPFAM" id="SSF51126">
    <property type="entry name" value="Pectin lyase-like"/>
    <property type="match status" value="1"/>
</dbReference>
<dbReference type="Gene3D" id="3.80.10.10">
    <property type="entry name" value="Ribonuclease Inhibitor"/>
    <property type="match status" value="1"/>
</dbReference>
<evidence type="ECO:0000256" key="2">
    <source>
        <dbReference type="ARBA" id="ARBA00022737"/>
    </source>
</evidence>
<dbReference type="PANTHER" id="PTHR47566">
    <property type="match status" value="1"/>
</dbReference>
<dbReference type="InterPro" id="IPR013783">
    <property type="entry name" value="Ig-like_fold"/>
</dbReference>
<dbReference type="EMBL" id="UINC01023544">
    <property type="protein sequence ID" value="SVA95410.1"/>
    <property type="molecule type" value="Genomic_DNA"/>
</dbReference>
<keyword evidence="2" id="KW-0677">Repeat</keyword>
<feature type="domain" description="BACON" evidence="3">
    <location>
        <begin position="451"/>
        <end position="500"/>
    </location>
</feature>
<dbReference type="InterPro" id="IPR011050">
    <property type="entry name" value="Pectin_lyase_fold/virulence"/>
</dbReference>
<dbReference type="GO" id="GO:0035591">
    <property type="term" value="F:signaling adaptor activity"/>
    <property type="evidence" value="ECO:0007669"/>
    <property type="project" value="TreeGrafter"/>
</dbReference>
<evidence type="ECO:0000256" key="1">
    <source>
        <dbReference type="ARBA" id="ARBA00022614"/>
    </source>
</evidence>
<name>A0A382A1M8_9ZZZZ</name>
<dbReference type="SUPFAM" id="SSF52058">
    <property type="entry name" value="L domain-like"/>
    <property type="match status" value="1"/>
</dbReference>
<gene>
    <name evidence="4" type="ORF">METZ01_LOCUS148264</name>
</gene>
<feature type="non-terminal residue" evidence="4">
    <location>
        <position position="778"/>
    </location>
</feature>